<dbReference type="PROSITE" id="PS00242">
    <property type="entry name" value="INTEGRIN_ALPHA"/>
    <property type="match status" value="1"/>
</dbReference>
<feature type="chain" id="PRO_5025716272" evidence="16">
    <location>
        <begin position="25"/>
        <end position="939"/>
    </location>
</feature>
<proteinExistence type="inferred from homology"/>
<feature type="domain" description="Integrin alpha first immunoglubulin-like" evidence="18">
    <location>
        <begin position="391"/>
        <end position="512"/>
    </location>
</feature>
<feature type="signal peptide" evidence="16">
    <location>
        <begin position="1"/>
        <end position="24"/>
    </location>
</feature>
<dbReference type="SMART" id="SM00191">
    <property type="entry name" value="Int_alpha"/>
    <property type="match status" value="3"/>
</dbReference>
<keyword evidence="13 16" id="KW-0675">Receptor</keyword>
<dbReference type="GO" id="GO:0009897">
    <property type="term" value="C:external side of plasma membrane"/>
    <property type="evidence" value="ECO:0007669"/>
    <property type="project" value="TreeGrafter"/>
</dbReference>
<protein>
    <submittedName>
        <fullName evidence="21">Integrin alpha-V-like</fullName>
    </submittedName>
</protein>
<dbReference type="InterPro" id="IPR028994">
    <property type="entry name" value="Integrin_alpha_N"/>
</dbReference>
<keyword evidence="12" id="KW-1015">Disulfide bond</keyword>
<feature type="region of interest" description="Disordered" evidence="17">
    <location>
        <begin position="750"/>
        <end position="782"/>
    </location>
</feature>
<dbReference type="PROSITE" id="PS51470">
    <property type="entry name" value="FG_GAP"/>
    <property type="match status" value="4"/>
</dbReference>
<comment type="similarity">
    <text evidence="2 16">Belongs to the integrin alpha chain family.</text>
</comment>
<comment type="subcellular location">
    <subcellularLocation>
        <location evidence="1 16">Membrane</location>
        <topology evidence="1 16">Single-pass type I membrane protein</topology>
    </subcellularLocation>
</comment>
<evidence type="ECO:0000256" key="3">
    <source>
        <dbReference type="ARBA" id="ARBA00022692"/>
    </source>
</evidence>
<evidence type="ECO:0000256" key="6">
    <source>
        <dbReference type="ARBA" id="ARBA00022737"/>
    </source>
</evidence>
<feature type="compositionally biased region" description="Basic and acidic residues" evidence="17">
    <location>
        <begin position="755"/>
        <end position="771"/>
    </location>
</feature>
<dbReference type="GO" id="GO:0007229">
    <property type="term" value="P:integrin-mediated signaling pathway"/>
    <property type="evidence" value="ECO:0007669"/>
    <property type="project" value="UniProtKB-KW"/>
</dbReference>
<evidence type="ECO:0000256" key="17">
    <source>
        <dbReference type="SAM" id="MobiDB-lite"/>
    </source>
</evidence>
<evidence type="ECO:0000313" key="21">
    <source>
        <dbReference type="Ensembl" id="ENSSGRP00000073238.1"/>
    </source>
</evidence>
<keyword evidence="4" id="KW-0479">Metal-binding</keyword>
<dbReference type="Gene3D" id="2.60.40.1530">
    <property type="entry name" value="ntegrin, alpha v. Chain A, domain 4"/>
    <property type="match status" value="1"/>
</dbReference>
<keyword evidence="11 16" id="KW-0472">Membrane</keyword>
<evidence type="ECO:0000256" key="7">
    <source>
        <dbReference type="ARBA" id="ARBA00022837"/>
    </source>
</evidence>
<feature type="domain" description="Integrin alpha third immunoglobulin-like" evidence="20">
    <location>
        <begin position="659"/>
        <end position="875"/>
    </location>
</feature>
<dbReference type="InterPro" id="IPR048285">
    <property type="entry name" value="Integrin_alpha_Ig-like_2"/>
</dbReference>
<dbReference type="Pfam" id="PF01839">
    <property type="entry name" value="FG-GAP"/>
    <property type="match status" value="1"/>
</dbReference>
<dbReference type="InterPro" id="IPR013649">
    <property type="entry name" value="Integrin_alpha_Ig-like_1"/>
</dbReference>
<dbReference type="SUPFAM" id="SSF69318">
    <property type="entry name" value="Integrin alpha N-terminal domain"/>
    <property type="match status" value="1"/>
</dbReference>
<evidence type="ECO:0000256" key="2">
    <source>
        <dbReference type="ARBA" id="ARBA00008054"/>
    </source>
</evidence>
<evidence type="ECO:0000256" key="9">
    <source>
        <dbReference type="ARBA" id="ARBA00022989"/>
    </source>
</evidence>
<evidence type="ECO:0000256" key="10">
    <source>
        <dbReference type="ARBA" id="ARBA00023037"/>
    </source>
</evidence>
<dbReference type="GO" id="GO:0001525">
    <property type="term" value="P:angiogenesis"/>
    <property type="evidence" value="ECO:0007669"/>
    <property type="project" value="TreeGrafter"/>
</dbReference>
<feature type="domain" description="Integrin alpha second immunoglobulin-like" evidence="19">
    <location>
        <begin position="513"/>
        <end position="649"/>
    </location>
</feature>
<dbReference type="Pfam" id="PF00357">
    <property type="entry name" value="Integrin_alpha"/>
    <property type="match status" value="1"/>
</dbReference>
<dbReference type="Gene3D" id="2.130.10.130">
    <property type="entry name" value="Integrin alpha, N-terminal"/>
    <property type="match status" value="2"/>
</dbReference>
<dbReference type="GO" id="GO:0033627">
    <property type="term" value="P:cell adhesion mediated by integrin"/>
    <property type="evidence" value="ECO:0007669"/>
    <property type="project" value="TreeGrafter"/>
</dbReference>
<evidence type="ECO:0000259" key="18">
    <source>
        <dbReference type="Pfam" id="PF08441"/>
    </source>
</evidence>
<feature type="repeat" description="FG-GAP" evidence="15">
    <location>
        <begin position="29"/>
        <end position="94"/>
    </location>
</feature>
<keyword evidence="22" id="KW-1185">Reference proteome</keyword>
<evidence type="ECO:0000256" key="8">
    <source>
        <dbReference type="ARBA" id="ARBA00022889"/>
    </source>
</evidence>
<evidence type="ECO:0000256" key="1">
    <source>
        <dbReference type="ARBA" id="ARBA00004479"/>
    </source>
</evidence>
<evidence type="ECO:0000256" key="12">
    <source>
        <dbReference type="ARBA" id="ARBA00023157"/>
    </source>
</evidence>
<evidence type="ECO:0000256" key="14">
    <source>
        <dbReference type="ARBA" id="ARBA00023180"/>
    </source>
</evidence>
<reference evidence="21" key="1">
    <citation type="submission" date="2025-08" db="UniProtKB">
        <authorList>
            <consortium name="Ensembl"/>
        </authorList>
    </citation>
    <scope>IDENTIFICATION</scope>
</reference>
<dbReference type="Pfam" id="PF08441">
    <property type="entry name" value="Integrin_A_Ig_1"/>
    <property type="match status" value="1"/>
</dbReference>
<dbReference type="Gene3D" id="2.60.40.1510">
    <property type="entry name" value="ntegrin, alpha v. Chain A, domain 3"/>
    <property type="match status" value="1"/>
</dbReference>
<evidence type="ECO:0000259" key="19">
    <source>
        <dbReference type="Pfam" id="PF20805"/>
    </source>
</evidence>
<keyword evidence="6" id="KW-0677">Repeat</keyword>
<feature type="region of interest" description="Disordered" evidence="17">
    <location>
        <begin position="917"/>
        <end position="939"/>
    </location>
</feature>
<dbReference type="FunFam" id="2.60.40.1460:FF:000001">
    <property type="entry name" value="Integrin, alpha V"/>
    <property type="match status" value="1"/>
</dbReference>
<gene>
    <name evidence="21" type="primary">LOC107562103</name>
</gene>
<dbReference type="Gene3D" id="2.60.40.1460">
    <property type="entry name" value="Integrin domains. Chain A, domain 2"/>
    <property type="match status" value="1"/>
</dbReference>
<dbReference type="InterPro" id="IPR048286">
    <property type="entry name" value="Integrin_alpha_Ig-like_3"/>
</dbReference>
<dbReference type="InterPro" id="IPR000413">
    <property type="entry name" value="Integrin_alpha"/>
</dbReference>
<feature type="repeat" description="FG-GAP" evidence="15">
    <location>
        <begin position="300"/>
        <end position="359"/>
    </location>
</feature>
<dbReference type="Pfam" id="PF20806">
    <property type="entry name" value="Integrin_A_Ig_3"/>
    <property type="match status" value="1"/>
</dbReference>
<dbReference type="InterPro" id="IPR013517">
    <property type="entry name" value="FG-GAP"/>
</dbReference>
<dbReference type="Proteomes" id="UP000472262">
    <property type="component" value="Unassembled WGS sequence"/>
</dbReference>
<evidence type="ECO:0000256" key="5">
    <source>
        <dbReference type="ARBA" id="ARBA00022729"/>
    </source>
</evidence>
<dbReference type="Gene3D" id="1.20.5.930">
    <property type="entry name" value="Bicelle-embedded integrin alpha(iib) transmembrane segment"/>
    <property type="match status" value="1"/>
</dbReference>
<dbReference type="InterPro" id="IPR032695">
    <property type="entry name" value="Integrin_dom_sf"/>
</dbReference>
<dbReference type="GO" id="GO:0098609">
    <property type="term" value="P:cell-cell adhesion"/>
    <property type="evidence" value="ECO:0007669"/>
    <property type="project" value="TreeGrafter"/>
</dbReference>
<dbReference type="SUPFAM" id="SSF69179">
    <property type="entry name" value="Integrin domains"/>
    <property type="match status" value="3"/>
</dbReference>
<evidence type="ECO:0000313" key="22">
    <source>
        <dbReference type="Proteomes" id="UP000472262"/>
    </source>
</evidence>
<keyword evidence="3 16" id="KW-0812">Transmembrane</keyword>
<dbReference type="GO" id="GO:0008305">
    <property type="term" value="C:integrin complex"/>
    <property type="evidence" value="ECO:0007669"/>
    <property type="project" value="InterPro"/>
</dbReference>
<keyword evidence="5 16" id="KW-0732">Signal</keyword>
<keyword evidence="8 16" id="KW-0130">Cell adhesion</keyword>
<sequence length="939" mass="104866">MAKHLICCWIRALVALFYFEQALSFNLDISKPTVFAGPPGSYFGFSVAFFNPDNKQLNILVGAPRANTSDQTPSTVTERGAVFNCPWHKSGSCTQIEFDNDRKNSNGQQMEFKSNQWFGATVRSSGDHILACAPLYQWSTYGLSEREPVGTCYLKKGNNIVEYSPCRSSMYMITALYLRLLMPLLGQLISDDITEVISRYNKEFFTPYGNQLSTKSAGAQYDDSYLGYSVAVGDFNDDGEVGKIFNHFDMVNILEMINRWDRKMDLLVGAPLFMDRGSDGKLREVGQVYVYLGKGGFTFNNVIKLSGSEIYARYGSSICSLGDLNMDGYNDVAIAAPYGGQFHRGLVYIHNGRPTGPNPVASEVRYSCNILLLLKPQLFVQEYINRSIGLFTVKYCLKANGKGAPPSLHFQVYLTLDRLKHKGAIKRVLFLHNKMSHYSKNMTVSNSQGPACEELQAYLIDDSEFRDKITPISVFMEYSLNYKAAADKTGLLPILDQSTPTNVTKQAHILLDCGEDNICKPDLKLSVVSDQKEIYIGDDNPLTLEVTAENGGEGAYEADLTVTLPSQADFIGVVRNSETLSRLSCAFKKENQTRVVVCDLGNPMKGGTKIIAGLRFSVHQLSEQDTEVKFDLQIQSSNQFNNTSNLVSVVTKLAVLAKVKLRGVSAPEQVFLPIANWQPKENPVLEDDIGPLVQHIYELRNTGPSTFSKAILDVQWPYRFNNGSLLYITKFEVDGNMNCSSNRELNPLNVTNPRFIDKNETSASGDRAEGRNRHRVHRRDLEDKQGEENLEILDCGNAECQEIKCWVGRLEKGQSAILFIYSRLAVSTFLKAESQNKSYNVRSSASFSVIEMPYKNLYSELPASTTSASLKVIWNSENPQPVPGWVVALAVLAGLLLLALLIFVMYKLGFFKRVRPPQDDSIEKEQLQPQENGDRNTEA</sequence>
<dbReference type="AlphaFoldDB" id="A0A672QBS2"/>
<evidence type="ECO:0000256" key="15">
    <source>
        <dbReference type="PROSITE-ProRule" id="PRU00803"/>
    </source>
</evidence>
<name>A0A672QBS2_SINGR</name>
<dbReference type="Pfam" id="PF20805">
    <property type="entry name" value="Integrin_A_Ig_2"/>
    <property type="match status" value="1"/>
</dbReference>
<keyword evidence="10 16" id="KW-0401">Integrin</keyword>
<accession>A0A672QBS2</accession>
<feature type="transmembrane region" description="Helical" evidence="16">
    <location>
        <begin position="885"/>
        <end position="906"/>
    </location>
</feature>
<dbReference type="Ensembl" id="ENSSGRT00000077990.1">
    <property type="protein sequence ID" value="ENSSGRP00000073238.1"/>
    <property type="gene ID" value="ENSSGRG00000036698.1"/>
</dbReference>
<dbReference type="GO" id="GO:0046872">
    <property type="term" value="F:metal ion binding"/>
    <property type="evidence" value="ECO:0007669"/>
    <property type="project" value="UniProtKB-KW"/>
</dbReference>
<evidence type="ECO:0000259" key="20">
    <source>
        <dbReference type="Pfam" id="PF20806"/>
    </source>
</evidence>
<reference evidence="21" key="2">
    <citation type="submission" date="2025-09" db="UniProtKB">
        <authorList>
            <consortium name="Ensembl"/>
        </authorList>
    </citation>
    <scope>IDENTIFICATION</scope>
</reference>
<dbReference type="FunFam" id="2.60.40.1510:FF:000001">
    <property type="entry name" value="Integrin alpha V"/>
    <property type="match status" value="1"/>
</dbReference>
<dbReference type="FunFam" id="1.20.5.930:FF:000001">
    <property type="entry name" value="Integrin subunit alpha V"/>
    <property type="match status" value="1"/>
</dbReference>
<feature type="repeat" description="FG-GAP" evidence="15">
    <location>
        <begin position="103"/>
        <end position="164"/>
    </location>
</feature>
<dbReference type="InterPro" id="IPR013519">
    <property type="entry name" value="Int_alpha_beta-p"/>
</dbReference>
<dbReference type="PRINTS" id="PR01185">
    <property type="entry name" value="INTEGRINA"/>
</dbReference>
<dbReference type="PANTHER" id="PTHR23220">
    <property type="entry name" value="INTEGRIN ALPHA"/>
    <property type="match status" value="1"/>
</dbReference>
<dbReference type="PANTHER" id="PTHR23220:SF4">
    <property type="entry name" value="INTEGRIN ALPHA-V"/>
    <property type="match status" value="1"/>
</dbReference>
<dbReference type="GO" id="GO:0007160">
    <property type="term" value="P:cell-matrix adhesion"/>
    <property type="evidence" value="ECO:0007669"/>
    <property type="project" value="TreeGrafter"/>
</dbReference>
<keyword evidence="14" id="KW-0325">Glycoprotein</keyword>
<organism evidence="21 22">
    <name type="scientific">Sinocyclocheilus grahami</name>
    <name type="common">Dianchi golden-line fish</name>
    <name type="synonym">Barbus grahami</name>
    <dbReference type="NCBI Taxonomy" id="75366"/>
    <lineage>
        <taxon>Eukaryota</taxon>
        <taxon>Metazoa</taxon>
        <taxon>Chordata</taxon>
        <taxon>Craniata</taxon>
        <taxon>Vertebrata</taxon>
        <taxon>Euteleostomi</taxon>
        <taxon>Actinopterygii</taxon>
        <taxon>Neopterygii</taxon>
        <taxon>Teleostei</taxon>
        <taxon>Ostariophysi</taxon>
        <taxon>Cypriniformes</taxon>
        <taxon>Cyprinidae</taxon>
        <taxon>Cyprininae</taxon>
        <taxon>Sinocyclocheilus</taxon>
    </lineage>
</organism>
<feature type="repeat" description="FG-GAP" evidence="15">
    <location>
        <begin position="211"/>
        <end position="299"/>
    </location>
</feature>
<dbReference type="InterPro" id="IPR018184">
    <property type="entry name" value="Integrin_alpha_C_CS"/>
</dbReference>
<evidence type="ECO:0000256" key="16">
    <source>
        <dbReference type="RuleBase" id="RU003762"/>
    </source>
</evidence>
<keyword evidence="9 16" id="KW-1133">Transmembrane helix</keyword>
<evidence type="ECO:0000256" key="13">
    <source>
        <dbReference type="ARBA" id="ARBA00023170"/>
    </source>
</evidence>
<evidence type="ECO:0000256" key="11">
    <source>
        <dbReference type="ARBA" id="ARBA00023136"/>
    </source>
</evidence>
<evidence type="ECO:0000256" key="4">
    <source>
        <dbReference type="ARBA" id="ARBA00022723"/>
    </source>
</evidence>
<keyword evidence="7" id="KW-0106">Calcium</keyword>
<dbReference type="GO" id="GO:0005178">
    <property type="term" value="F:integrin binding"/>
    <property type="evidence" value="ECO:0007669"/>
    <property type="project" value="TreeGrafter"/>
</dbReference>